<evidence type="ECO:0000313" key="1">
    <source>
        <dbReference type="EMBL" id="CAD8046886.1"/>
    </source>
</evidence>
<dbReference type="AlphaFoldDB" id="A0A8S1K3N5"/>
<accession>A0A8S1K3N5</accession>
<organism evidence="1 2">
    <name type="scientific">Paramecium primaurelia</name>
    <dbReference type="NCBI Taxonomy" id="5886"/>
    <lineage>
        <taxon>Eukaryota</taxon>
        <taxon>Sar</taxon>
        <taxon>Alveolata</taxon>
        <taxon>Ciliophora</taxon>
        <taxon>Intramacronucleata</taxon>
        <taxon>Oligohymenophorea</taxon>
        <taxon>Peniculida</taxon>
        <taxon>Parameciidae</taxon>
        <taxon>Paramecium</taxon>
    </lineage>
</organism>
<reference evidence="1" key="1">
    <citation type="submission" date="2021-01" db="EMBL/GenBank/DDBJ databases">
        <authorList>
            <consortium name="Genoscope - CEA"/>
            <person name="William W."/>
        </authorList>
    </citation>
    <scope>NUCLEOTIDE SEQUENCE</scope>
</reference>
<protein>
    <submittedName>
        <fullName evidence="1">Uncharacterized protein</fullName>
    </submittedName>
</protein>
<dbReference type="Proteomes" id="UP000688137">
    <property type="component" value="Unassembled WGS sequence"/>
</dbReference>
<sequence>MYHKNNNLNGVIEKLRAEFKLNYPYSQNSVLQKDPAKIELEKKIKKYTDKMENDWKDVKELGDQLFKEYQFAQDQRAKLKQLKDYLQGLNEKLTDEIKCMNQFSADYSQREVNEDNILQILSLNQVDDQICNLQANIYGIRDTYKYIQNRMKTSSNVTLEWVSSIVKQLAEQEFNDIQLLKKCNRQL</sequence>
<dbReference type="EMBL" id="CAJJDM010000008">
    <property type="protein sequence ID" value="CAD8046886.1"/>
    <property type="molecule type" value="Genomic_DNA"/>
</dbReference>
<name>A0A8S1K3N5_PARPR</name>
<proteinExistence type="predicted"/>
<evidence type="ECO:0000313" key="2">
    <source>
        <dbReference type="Proteomes" id="UP000688137"/>
    </source>
</evidence>
<comment type="caution">
    <text evidence="1">The sequence shown here is derived from an EMBL/GenBank/DDBJ whole genome shotgun (WGS) entry which is preliminary data.</text>
</comment>
<gene>
    <name evidence="1" type="ORF">PPRIM_AZ9-3.1.T0110151</name>
</gene>
<keyword evidence="2" id="KW-1185">Reference proteome</keyword>
<dbReference type="OMA" id="QICNLQA"/>